<dbReference type="PANTHER" id="PTHR35833:SF1">
    <property type="entry name" value="GALACTOSE-BINDING DOMAIN-CONTAINING PROTEIN"/>
    <property type="match status" value="1"/>
</dbReference>
<accession>A0A2Z7B564</accession>
<feature type="transmembrane region" description="Helical" evidence="1">
    <location>
        <begin position="7"/>
        <end position="28"/>
    </location>
</feature>
<organism evidence="2 3">
    <name type="scientific">Dorcoceras hygrometricum</name>
    <dbReference type="NCBI Taxonomy" id="472368"/>
    <lineage>
        <taxon>Eukaryota</taxon>
        <taxon>Viridiplantae</taxon>
        <taxon>Streptophyta</taxon>
        <taxon>Embryophyta</taxon>
        <taxon>Tracheophyta</taxon>
        <taxon>Spermatophyta</taxon>
        <taxon>Magnoliopsida</taxon>
        <taxon>eudicotyledons</taxon>
        <taxon>Gunneridae</taxon>
        <taxon>Pentapetalae</taxon>
        <taxon>asterids</taxon>
        <taxon>lamiids</taxon>
        <taxon>Lamiales</taxon>
        <taxon>Gesneriaceae</taxon>
        <taxon>Didymocarpoideae</taxon>
        <taxon>Trichosporeae</taxon>
        <taxon>Loxocarpinae</taxon>
        <taxon>Dorcoceras</taxon>
    </lineage>
</organism>
<sequence>MQDIDQYFYGVTLDVLNLIVACALYLVYALGYLPCNPETFVKVRPRCEAPRRDMVYPMNYTPCRYVRLSCMRGNPIAVFFIQLIGVSVTGLEPEFQPVANYLLPSIIAHKQDAGDVHLQLLQDITSRLAKFLPYLEADLNSFSEGAEPAIRFLAMLCGPFYPILEIANERLVN</sequence>
<name>A0A2Z7B564_9LAMI</name>
<dbReference type="PANTHER" id="PTHR35833">
    <property type="entry name" value="GALACTOSE-BINDING DOMAIN-LIKE, ARMADILLO-TYPE FOLD PROTEIN-RELATED"/>
    <property type="match status" value="1"/>
</dbReference>
<proteinExistence type="predicted"/>
<dbReference type="OrthoDB" id="1739806at2759"/>
<gene>
    <name evidence="2" type="ORF">F511_22730</name>
</gene>
<dbReference type="Proteomes" id="UP000250235">
    <property type="component" value="Unassembled WGS sequence"/>
</dbReference>
<keyword evidence="1" id="KW-0472">Membrane</keyword>
<evidence type="ECO:0000313" key="2">
    <source>
        <dbReference type="EMBL" id="KZV29501.1"/>
    </source>
</evidence>
<dbReference type="EMBL" id="KV009366">
    <property type="protein sequence ID" value="KZV29501.1"/>
    <property type="molecule type" value="Genomic_DNA"/>
</dbReference>
<evidence type="ECO:0000256" key="1">
    <source>
        <dbReference type="SAM" id="Phobius"/>
    </source>
</evidence>
<protein>
    <submittedName>
        <fullName evidence="2">Uncharacterized protein</fullName>
    </submittedName>
</protein>
<evidence type="ECO:0000313" key="3">
    <source>
        <dbReference type="Proteomes" id="UP000250235"/>
    </source>
</evidence>
<keyword evidence="3" id="KW-1185">Reference proteome</keyword>
<reference evidence="2 3" key="1">
    <citation type="journal article" date="2015" name="Proc. Natl. Acad. Sci. U.S.A.">
        <title>The resurrection genome of Boea hygrometrica: A blueprint for survival of dehydration.</title>
        <authorList>
            <person name="Xiao L."/>
            <person name="Yang G."/>
            <person name="Zhang L."/>
            <person name="Yang X."/>
            <person name="Zhao S."/>
            <person name="Ji Z."/>
            <person name="Zhou Q."/>
            <person name="Hu M."/>
            <person name="Wang Y."/>
            <person name="Chen M."/>
            <person name="Xu Y."/>
            <person name="Jin H."/>
            <person name="Xiao X."/>
            <person name="Hu G."/>
            <person name="Bao F."/>
            <person name="Hu Y."/>
            <person name="Wan P."/>
            <person name="Li L."/>
            <person name="Deng X."/>
            <person name="Kuang T."/>
            <person name="Xiang C."/>
            <person name="Zhu J.K."/>
            <person name="Oliver M.J."/>
            <person name="He Y."/>
        </authorList>
    </citation>
    <scope>NUCLEOTIDE SEQUENCE [LARGE SCALE GENOMIC DNA]</scope>
    <source>
        <strain evidence="3">cv. XS01</strain>
    </source>
</reference>
<dbReference type="AlphaFoldDB" id="A0A2Z7B564"/>
<keyword evidence="1" id="KW-1133">Transmembrane helix</keyword>
<keyword evidence="1" id="KW-0812">Transmembrane</keyword>